<dbReference type="RefSeq" id="WP_126809256.1">
    <property type="nucleotide sequence ID" value="NZ_NGKA01000011.1"/>
</dbReference>
<protein>
    <recommendedName>
        <fullName evidence="12">PTS sugar transporter</fullName>
    </recommendedName>
</protein>
<dbReference type="PANTHER" id="PTHR32502">
    <property type="entry name" value="N-ACETYLGALACTOSAMINE PERMEASE II COMPONENT-RELATED"/>
    <property type="match status" value="1"/>
</dbReference>
<organism evidence="10 11">
    <name type="scientific">Vagococcus elongatus</name>
    <dbReference type="NCBI Taxonomy" id="180344"/>
    <lineage>
        <taxon>Bacteria</taxon>
        <taxon>Bacillati</taxon>
        <taxon>Bacillota</taxon>
        <taxon>Bacilli</taxon>
        <taxon>Lactobacillales</taxon>
        <taxon>Enterococcaceae</taxon>
        <taxon>Vagococcus</taxon>
    </lineage>
</organism>
<reference evidence="10 11" key="1">
    <citation type="submission" date="2017-05" db="EMBL/GenBank/DDBJ databases">
        <title>Vagococcus spp. assemblies.</title>
        <authorList>
            <person name="Gulvik C.A."/>
        </authorList>
    </citation>
    <scope>NUCLEOTIDE SEQUENCE [LARGE SCALE GENOMIC DNA]</scope>
    <source>
        <strain evidence="10 11">CCUG 51432</strain>
    </source>
</reference>
<keyword evidence="6 9" id="KW-0812">Transmembrane</keyword>
<dbReference type="GO" id="GO:0009401">
    <property type="term" value="P:phosphoenolpyruvate-dependent sugar phosphotransferase system"/>
    <property type="evidence" value="ECO:0007669"/>
    <property type="project" value="UniProtKB-KW"/>
</dbReference>
<sequence length="264" mass="28104">MKEAFLVGLIMFIGMFSDNGMGDPMIKRPLVMSMLVGLVLGDLETGIKMGASLELVFLGVTGIGGTLPSDSMVGAIFGTAFAILSNSGSEIALALAVPIGILSVFIRNLLFVISSSLMPMVDGFIEKGQDKKVSLFQIGVALSYSLTYFVIGFLGISLGSSAVQSIVDAIPQNVMDALTVVSQILPALGLAILLNMLWEKKIAVFLLLGFVLAAYLEMPVIAIALIAAVFAIYTAFKDLDLKKDLESRTAVNTDLSVEEEFFDE</sequence>
<dbReference type="InterPro" id="IPR004700">
    <property type="entry name" value="PTS_IIC_man"/>
</dbReference>
<keyword evidence="3" id="KW-1003">Cell membrane</keyword>
<evidence type="ECO:0000256" key="9">
    <source>
        <dbReference type="SAM" id="Phobius"/>
    </source>
</evidence>
<keyword evidence="11" id="KW-1185">Reference proteome</keyword>
<dbReference type="AlphaFoldDB" id="A0A430AT73"/>
<keyword evidence="4" id="KW-0762">Sugar transport</keyword>
<dbReference type="GO" id="GO:0005886">
    <property type="term" value="C:plasma membrane"/>
    <property type="evidence" value="ECO:0007669"/>
    <property type="project" value="UniProtKB-SubCell"/>
</dbReference>
<gene>
    <name evidence="10" type="ORF">CBF29_08075</name>
</gene>
<keyword evidence="7 9" id="KW-1133">Transmembrane helix</keyword>
<evidence type="ECO:0000256" key="7">
    <source>
        <dbReference type="ARBA" id="ARBA00022989"/>
    </source>
</evidence>
<accession>A0A430AT73</accession>
<dbReference type="EMBL" id="NGKA01000011">
    <property type="protein sequence ID" value="RSU11255.1"/>
    <property type="molecule type" value="Genomic_DNA"/>
</dbReference>
<dbReference type="PANTHER" id="PTHR32502:SF8">
    <property type="entry name" value="N-ACETYLGALACTOSAMINE PERMEASE IIC COMPONENT 1"/>
    <property type="match status" value="1"/>
</dbReference>
<keyword evidence="5" id="KW-0598">Phosphotransferase system</keyword>
<evidence type="ECO:0000256" key="3">
    <source>
        <dbReference type="ARBA" id="ARBA00022475"/>
    </source>
</evidence>
<comment type="caution">
    <text evidence="10">The sequence shown here is derived from an EMBL/GenBank/DDBJ whole genome shotgun (WGS) entry which is preliminary data.</text>
</comment>
<feature type="transmembrane region" description="Helical" evidence="9">
    <location>
        <begin position="204"/>
        <end position="233"/>
    </location>
</feature>
<proteinExistence type="predicted"/>
<dbReference type="Proteomes" id="UP000287605">
    <property type="component" value="Unassembled WGS sequence"/>
</dbReference>
<keyword evidence="8 9" id="KW-0472">Membrane</keyword>
<keyword evidence="2" id="KW-0813">Transport</keyword>
<feature type="transmembrane region" description="Helical" evidence="9">
    <location>
        <begin position="91"/>
        <end position="113"/>
    </location>
</feature>
<evidence type="ECO:0000313" key="11">
    <source>
        <dbReference type="Proteomes" id="UP000287605"/>
    </source>
</evidence>
<evidence type="ECO:0000256" key="6">
    <source>
        <dbReference type="ARBA" id="ARBA00022692"/>
    </source>
</evidence>
<dbReference type="PROSITE" id="PS51106">
    <property type="entry name" value="PTS_EIIC_TYPE_4"/>
    <property type="match status" value="1"/>
</dbReference>
<comment type="subcellular location">
    <subcellularLocation>
        <location evidence="1">Cell membrane</location>
        <topology evidence="1">Multi-pass membrane protein</topology>
    </subcellularLocation>
</comment>
<dbReference type="Pfam" id="PF03609">
    <property type="entry name" value="EII-Sor"/>
    <property type="match status" value="1"/>
</dbReference>
<name>A0A430AT73_9ENTE</name>
<dbReference type="OrthoDB" id="7058816at2"/>
<evidence type="ECO:0000256" key="2">
    <source>
        <dbReference type="ARBA" id="ARBA00022448"/>
    </source>
</evidence>
<dbReference type="InterPro" id="IPR050303">
    <property type="entry name" value="GatZ_KbaZ_carbometab"/>
</dbReference>
<evidence type="ECO:0000256" key="4">
    <source>
        <dbReference type="ARBA" id="ARBA00022597"/>
    </source>
</evidence>
<evidence type="ECO:0008006" key="12">
    <source>
        <dbReference type="Google" id="ProtNLM"/>
    </source>
</evidence>
<feature type="transmembrane region" description="Helical" evidence="9">
    <location>
        <begin position="177"/>
        <end position="198"/>
    </location>
</feature>
<evidence type="ECO:0000256" key="8">
    <source>
        <dbReference type="ARBA" id="ARBA00023136"/>
    </source>
</evidence>
<evidence type="ECO:0000256" key="5">
    <source>
        <dbReference type="ARBA" id="ARBA00022683"/>
    </source>
</evidence>
<evidence type="ECO:0000313" key="10">
    <source>
        <dbReference type="EMBL" id="RSU11255.1"/>
    </source>
</evidence>
<evidence type="ECO:0000256" key="1">
    <source>
        <dbReference type="ARBA" id="ARBA00004651"/>
    </source>
</evidence>
<feature type="transmembrane region" description="Helical" evidence="9">
    <location>
        <begin position="133"/>
        <end position="156"/>
    </location>
</feature>